<dbReference type="RefSeq" id="WP_271314534.1">
    <property type="nucleotide sequence ID" value="NZ_JABXJJ020000002.1"/>
</dbReference>
<name>A0AA90GU92_9ACTN</name>
<protein>
    <submittedName>
        <fullName evidence="2">ElyC/SanA/YdcF family protein</fullName>
    </submittedName>
</protein>
<gene>
    <name evidence="2" type="ORF">POF50_001550</name>
</gene>
<sequence length="223" mass="24030">MRRPRWPATTRGRRRVVRWAAAVCVAALLPMTWLYVSASQRVRDLADVPAEPVAVVFGAGLDHGVPSPYLAHRLGAAAALYRAHKVEVILVTGDNSRTDYDEPDAMSGWLVGHGVPRSRVVPDYAGFDTWDSCARARRIFGVTHAVLVSQGFHIRRALALCAAAGITAYGVGVDERHDATWYYGGVREVLASGKAALDSAADPAPDLLGPREHTVTAALRAAR</sequence>
<dbReference type="InterPro" id="IPR003848">
    <property type="entry name" value="DUF218"/>
</dbReference>
<dbReference type="CDD" id="cd06259">
    <property type="entry name" value="YdcF-like"/>
    <property type="match status" value="1"/>
</dbReference>
<dbReference type="PANTHER" id="PTHR30336:SF6">
    <property type="entry name" value="INTEGRAL MEMBRANE PROTEIN"/>
    <property type="match status" value="1"/>
</dbReference>
<dbReference type="AlphaFoldDB" id="A0AA90GU92"/>
<reference evidence="2" key="1">
    <citation type="submission" date="2023-05" db="EMBL/GenBank/DDBJ databases">
        <title>Streptantibioticus silvisoli sp. nov., acidotolerant actinomycetes 1 from pine litter.</title>
        <authorList>
            <person name="Swiecimska M."/>
            <person name="Golinska P."/>
            <person name="Sangal V."/>
            <person name="Wachnowicz B."/>
            <person name="Goodfellow M."/>
        </authorList>
    </citation>
    <scope>NUCLEOTIDE SEQUENCE</scope>
    <source>
        <strain evidence="2">SL13</strain>
    </source>
</reference>
<organism evidence="2">
    <name type="scientific">Streptantibioticus silvisoli</name>
    <dbReference type="NCBI Taxonomy" id="2705255"/>
    <lineage>
        <taxon>Bacteria</taxon>
        <taxon>Bacillati</taxon>
        <taxon>Actinomycetota</taxon>
        <taxon>Actinomycetes</taxon>
        <taxon>Kitasatosporales</taxon>
        <taxon>Streptomycetaceae</taxon>
        <taxon>Streptantibioticus</taxon>
    </lineage>
</organism>
<proteinExistence type="predicted"/>
<evidence type="ECO:0000259" key="1">
    <source>
        <dbReference type="Pfam" id="PF02698"/>
    </source>
</evidence>
<feature type="domain" description="DUF218" evidence="1">
    <location>
        <begin position="53"/>
        <end position="170"/>
    </location>
</feature>
<accession>A0AA90GU92</accession>
<dbReference type="Pfam" id="PF02698">
    <property type="entry name" value="DUF218"/>
    <property type="match status" value="1"/>
</dbReference>
<evidence type="ECO:0000313" key="2">
    <source>
        <dbReference type="EMBL" id="MDI5968049.1"/>
    </source>
</evidence>
<dbReference type="GO" id="GO:0005886">
    <property type="term" value="C:plasma membrane"/>
    <property type="evidence" value="ECO:0007669"/>
    <property type="project" value="TreeGrafter"/>
</dbReference>
<dbReference type="PANTHER" id="PTHR30336">
    <property type="entry name" value="INNER MEMBRANE PROTEIN, PROBABLE PERMEASE"/>
    <property type="match status" value="1"/>
</dbReference>
<dbReference type="InterPro" id="IPR051599">
    <property type="entry name" value="Cell_Envelope_Assoc"/>
</dbReference>
<comment type="caution">
    <text evidence="2">The sequence shown here is derived from an EMBL/GenBank/DDBJ whole genome shotgun (WGS) entry which is preliminary data.</text>
</comment>
<dbReference type="EMBL" id="JABXJJ020000002">
    <property type="protein sequence ID" value="MDI5968049.1"/>
    <property type="molecule type" value="Genomic_DNA"/>
</dbReference>